<keyword evidence="2" id="KW-0812">Transmembrane</keyword>
<feature type="region of interest" description="Disordered" evidence="1">
    <location>
        <begin position="199"/>
        <end position="222"/>
    </location>
</feature>
<proteinExistence type="predicted"/>
<feature type="transmembrane region" description="Helical" evidence="2">
    <location>
        <begin position="70"/>
        <end position="90"/>
    </location>
</feature>
<sequence length="376" mass="39626">MSKSILRLLDRSGVNTGQCGGAAYGIAGVAATVDPQRAVAMLLAILATSTSLGIAALSGWQHGGSLPEQLACIALAAAAVLGMHLLPALSRGKPVAVRGAAAALWGAGLIVVFYGQTSFFLLAQQHAGERRAKAVPATPAALAQSDHPMRDLTAIAQEQLKTRASLGALDSRPCSGDCTVLRMRRDLLTAKLDALATEAGEAKRRESAEDRQTEQAERATRMRDALRDDPVTVRLADWFGVNADQLDLLFALVCACVLDGIGAMGWYFALSARRRDDATGCAGVVTTGKDGHDSVRTEVDADDHDDHVTSFVPDQNVDARLQQLMCDVVEGKLPVTVTGIRNHLGCAQATAAKLRRELLAFGAVTVRSNGGRHACN</sequence>
<dbReference type="STRING" id="157910.SAMN05445850_1760"/>
<dbReference type="EMBL" id="FNKX01000001">
    <property type="protein sequence ID" value="SDQ79302.1"/>
    <property type="molecule type" value="Genomic_DNA"/>
</dbReference>
<accession>A0A1H1DS12</accession>
<dbReference type="RefSeq" id="WP_090802677.1">
    <property type="nucleotide sequence ID" value="NZ_FNKX01000001.1"/>
</dbReference>
<feature type="transmembrane region" description="Helical" evidence="2">
    <location>
        <begin position="102"/>
        <end position="123"/>
    </location>
</feature>
<feature type="transmembrane region" description="Helical" evidence="2">
    <location>
        <begin position="38"/>
        <end position="58"/>
    </location>
</feature>
<name>A0A1H1DS12_9BURK</name>
<dbReference type="Proteomes" id="UP000199365">
    <property type="component" value="Unassembled WGS sequence"/>
</dbReference>
<keyword evidence="4" id="KW-1185">Reference proteome</keyword>
<feature type="transmembrane region" description="Helical" evidence="2">
    <location>
        <begin position="248"/>
        <end position="269"/>
    </location>
</feature>
<evidence type="ECO:0000256" key="1">
    <source>
        <dbReference type="SAM" id="MobiDB-lite"/>
    </source>
</evidence>
<gene>
    <name evidence="3" type="ORF">SAMN05445850_1760</name>
</gene>
<evidence type="ECO:0000313" key="4">
    <source>
        <dbReference type="Proteomes" id="UP000199365"/>
    </source>
</evidence>
<reference evidence="4" key="1">
    <citation type="submission" date="2016-10" db="EMBL/GenBank/DDBJ databases">
        <authorList>
            <person name="Varghese N."/>
            <person name="Submissions S."/>
        </authorList>
    </citation>
    <scope>NUCLEOTIDE SEQUENCE [LARGE SCALE GENOMIC DNA]</scope>
    <source>
        <strain evidence="4">DUS833</strain>
    </source>
</reference>
<organism evidence="3 4">
    <name type="scientific">Paraburkholderia tuberum</name>
    <dbReference type="NCBI Taxonomy" id="157910"/>
    <lineage>
        <taxon>Bacteria</taxon>
        <taxon>Pseudomonadati</taxon>
        <taxon>Pseudomonadota</taxon>
        <taxon>Betaproteobacteria</taxon>
        <taxon>Burkholderiales</taxon>
        <taxon>Burkholderiaceae</taxon>
        <taxon>Paraburkholderia</taxon>
    </lineage>
</organism>
<protein>
    <submittedName>
        <fullName evidence="3">Uncharacterized protein</fullName>
    </submittedName>
</protein>
<keyword evidence="2" id="KW-0472">Membrane</keyword>
<evidence type="ECO:0000313" key="3">
    <source>
        <dbReference type="EMBL" id="SDQ79302.1"/>
    </source>
</evidence>
<keyword evidence="2" id="KW-1133">Transmembrane helix</keyword>
<evidence type="ECO:0000256" key="2">
    <source>
        <dbReference type="SAM" id="Phobius"/>
    </source>
</evidence>
<dbReference type="AlphaFoldDB" id="A0A1H1DS12"/>
<feature type="compositionally biased region" description="Basic and acidic residues" evidence="1">
    <location>
        <begin position="200"/>
        <end position="222"/>
    </location>
</feature>